<dbReference type="InterPro" id="IPR044839">
    <property type="entry name" value="NDR1-like"/>
</dbReference>
<feature type="chain" id="PRO_5044787492" description="Late embryogenesis abundant protein LEA-2 subgroup domain-containing protein" evidence="3">
    <location>
        <begin position="24"/>
        <end position="197"/>
    </location>
</feature>
<name>A0ABD3KDA7_EUCGL</name>
<dbReference type="PANTHER" id="PTHR31415:SF52">
    <property type="entry name" value="LATE EMBRYOGENESIS ABUNDANT (LEA) HYDROXYPROLINE-RICH GLYCOPROTEIN FAMILY-RELATED"/>
    <property type="match status" value="1"/>
</dbReference>
<evidence type="ECO:0000256" key="2">
    <source>
        <dbReference type="ARBA" id="ARBA00023136"/>
    </source>
</evidence>
<evidence type="ECO:0000256" key="1">
    <source>
        <dbReference type="ARBA" id="ARBA00004370"/>
    </source>
</evidence>
<dbReference type="EMBL" id="JBJKBG010000006">
    <property type="protein sequence ID" value="KAL3733590.1"/>
    <property type="molecule type" value="Genomic_DNA"/>
</dbReference>
<dbReference type="Proteomes" id="UP001634007">
    <property type="component" value="Unassembled WGS sequence"/>
</dbReference>
<gene>
    <name evidence="4" type="ORF">ACJRO7_023023</name>
</gene>
<evidence type="ECO:0000256" key="3">
    <source>
        <dbReference type="SAM" id="SignalP"/>
    </source>
</evidence>
<keyword evidence="3" id="KW-0732">Signal</keyword>
<sequence>MSKSAWCCSSCCCVILILGLTAACLWNPPPVSMPRCSIQLFYLPALDRSLDTPTNTTIFLDIKLRNGNGARGIQYDPVNLTVSYYSDANQTKWLKTIPGFYQGYGKKATKHASVETLGVNWTDVVAKNESLLFRVDLAAAMRFKTVVSKTKKSKLMVGAKNTEKGIELKSGVGKNLGGCYSWQMGISVVALVLILLD</sequence>
<organism evidence="4 5">
    <name type="scientific">Eucalyptus globulus</name>
    <name type="common">Tasmanian blue gum</name>
    <dbReference type="NCBI Taxonomy" id="34317"/>
    <lineage>
        <taxon>Eukaryota</taxon>
        <taxon>Viridiplantae</taxon>
        <taxon>Streptophyta</taxon>
        <taxon>Embryophyta</taxon>
        <taxon>Tracheophyta</taxon>
        <taxon>Spermatophyta</taxon>
        <taxon>Magnoliopsida</taxon>
        <taxon>eudicotyledons</taxon>
        <taxon>Gunneridae</taxon>
        <taxon>Pentapetalae</taxon>
        <taxon>rosids</taxon>
        <taxon>malvids</taxon>
        <taxon>Myrtales</taxon>
        <taxon>Myrtaceae</taxon>
        <taxon>Myrtoideae</taxon>
        <taxon>Eucalypteae</taxon>
        <taxon>Eucalyptus</taxon>
    </lineage>
</organism>
<dbReference type="AlphaFoldDB" id="A0ABD3KDA7"/>
<keyword evidence="2" id="KW-0472">Membrane</keyword>
<dbReference type="PANTHER" id="PTHR31415">
    <property type="entry name" value="OS05G0367900 PROTEIN"/>
    <property type="match status" value="1"/>
</dbReference>
<comment type="caution">
    <text evidence="4">The sequence shown here is derived from an EMBL/GenBank/DDBJ whole genome shotgun (WGS) entry which is preliminary data.</text>
</comment>
<comment type="subcellular location">
    <subcellularLocation>
        <location evidence="1">Membrane</location>
    </subcellularLocation>
</comment>
<protein>
    <recommendedName>
        <fullName evidence="6">Late embryogenesis abundant protein LEA-2 subgroup domain-containing protein</fullName>
    </recommendedName>
</protein>
<reference evidence="4 5" key="1">
    <citation type="submission" date="2024-11" db="EMBL/GenBank/DDBJ databases">
        <title>Chromosome-level genome assembly of Eucalyptus globulus Labill. provides insights into its genome evolution.</title>
        <authorList>
            <person name="Li X."/>
        </authorList>
    </citation>
    <scope>NUCLEOTIDE SEQUENCE [LARGE SCALE GENOMIC DNA]</scope>
    <source>
        <strain evidence="4">CL2024</strain>
        <tissue evidence="4">Fresh tender leaves</tissue>
    </source>
</reference>
<feature type="signal peptide" evidence="3">
    <location>
        <begin position="1"/>
        <end position="23"/>
    </location>
</feature>
<evidence type="ECO:0008006" key="6">
    <source>
        <dbReference type="Google" id="ProtNLM"/>
    </source>
</evidence>
<proteinExistence type="predicted"/>
<dbReference type="GO" id="GO:0016020">
    <property type="term" value="C:membrane"/>
    <property type="evidence" value="ECO:0007669"/>
    <property type="project" value="UniProtKB-SubCell"/>
</dbReference>
<keyword evidence="5" id="KW-1185">Reference proteome</keyword>
<evidence type="ECO:0000313" key="5">
    <source>
        <dbReference type="Proteomes" id="UP001634007"/>
    </source>
</evidence>
<evidence type="ECO:0000313" key="4">
    <source>
        <dbReference type="EMBL" id="KAL3733590.1"/>
    </source>
</evidence>
<accession>A0ABD3KDA7</accession>